<proteinExistence type="predicted"/>
<organism evidence="1">
    <name type="scientific">Arundo donax</name>
    <name type="common">Giant reed</name>
    <name type="synonym">Donax arundinaceus</name>
    <dbReference type="NCBI Taxonomy" id="35708"/>
    <lineage>
        <taxon>Eukaryota</taxon>
        <taxon>Viridiplantae</taxon>
        <taxon>Streptophyta</taxon>
        <taxon>Embryophyta</taxon>
        <taxon>Tracheophyta</taxon>
        <taxon>Spermatophyta</taxon>
        <taxon>Magnoliopsida</taxon>
        <taxon>Liliopsida</taxon>
        <taxon>Poales</taxon>
        <taxon>Poaceae</taxon>
        <taxon>PACMAD clade</taxon>
        <taxon>Arundinoideae</taxon>
        <taxon>Arundineae</taxon>
        <taxon>Arundo</taxon>
    </lineage>
</organism>
<reference evidence="1" key="1">
    <citation type="submission" date="2014-09" db="EMBL/GenBank/DDBJ databases">
        <authorList>
            <person name="Magalhaes I.L.F."/>
            <person name="Oliveira U."/>
            <person name="Santos F.R."/>
            <person name="Vidigal T.H.D.A."/>
            <person name="Brescovit A.D."/>
            <person name="Santos A.J."/>
        </authorList>
    </citation>
    <scope>NUCLEOTIDE SEQUENCE</scope>
    <source>
        <tissue evidence="1">Shoot tissue taken approximately 20 cm above the soil surface</tissue>
    </source>
</reference>
<reference evidence="1" key="2">
    <citation type="journal article" date="2015" name="Data Brief">
        <title>Shoot transcriptome of the giant reed, Arundo donax.</title>
        <authorList>
            <person name="Barrero R.A."/>
            <person name="Guerrero F.D."/>
            <person name="Moolhuijzen P."/>
            <person name="Goolsby J.A."/>
            <person name="Tidwell J."/>
            <person name="Bellgard S.E."/>
            <person name="Bellgard M.I."/>
        </authorList>
    </citation>
    <scope>NUCLEOTIDE SEQUENCE</scope>
    <source>
        <tissue evidence="1">Shoot tissue taken approximately 20 cm above the soil surface</tissue>
    </source>
</reference>
<dbReference type="EMBL" id="GBRH01179722">
    <property type="protein sequence ID" value="JAE18174.1"/>
    <property type="molecule type" value="Transcribed_RNA"/>
</dbReference>
<dbReference type="AlphaFoldDB" id="A0A0A9G401"/>
<protein>
    <submittedName>
        <fullName evidence="1">Uncharacterized protein</fullName>
    </submittedName>
</protein>
<evidence type="ECO:0000313" key="1">
    <source>
        <dbReference type="EMBL" id="JAE18174.1"/>
    </source>
</evidence>
<accession>A0A0A9G401</accession>
<name>A0A0A9G401_ARUDO</name>
<sequence length="157" mass="18097">MPNIHVNLSHCHISLLVTQKTHLLNFLKCVLCILIKPKLTVYPNKNSIDNFIRSNVTVFHLREERKRFRVVFILIIQCQERCTGVVTGDDSLSSHLFKKPQCLFPFAMFGAQADQKAIGNLLRDKSIPPYLTKYIHCLLQEIFFHKGADDNCICELI</sequence>